<accession>A0A4Y7SUA4</accession>
<sequence length="281" mass="30089">MPTRVCPGLCFKQGVPVTSTTLAYWSASRQSPTPGSRTSRPLAAGGPEEDEEEDPTDFLADIQPIPFPNLSTAPSSGAVSLVSAAQPARNNVGTSPTNQSSLMTTMSAVEGQGPVSAAPSTGDVLPVPDDYYPPIPDRPSSPPRPERLNLDESFLKDCKLMGFDPRRLGPSNLELLFRLGQAFGPGISRAEFRRIMRWCICCGNIVFVQKVDSHACGGTVLLTTANGFDIVDAFLCLSGPNAGFTWLDLNNLLTRCDACECIIPEGTVNLHACSVLGQRYR</sequence>
<proteinExistence type="predicted"/>
<protein>
    <submittedName>
        <fullName evidence="2">Uncharacterized protein</fullName>
    </submittedName>
</protein>
<organism evidence="2 3">
    <name type="scientific">Coprinellus micaceus</name>
    <name type="common">Glistening ink-cap mushroom</name>
    <name type="synonym">Coprinus micaceus</name>
    <dbReference type="NCBI Taxonomy" id="71717"/>
    <lineage>
        <taxon>Eukaryota</taxon>
        <taxon>Fungi</taxon>
        <taxon>Dikarya</taxon>
        <taxon>Basidiomycota</taxon>
        <taxon>Agaricomycotina</taxon>
        <taxon>Agaricomycetes</taxon>
        <taxon>Agaricomycetidae</taxon>
        <taxon>Agaricales</taxon>
        <taxon>Agaricineae</taxon>
        <taxon>Psathyrellaceae</taxon>
        <taxon>Coprinellus</taxon>
    </lineage>
</organism>
<feature type="compositionally biased region" description="Polar residues" evidence="1">
    <location>
        <begin position="26"/>
        <end position="39"/>
    </location>
</feature>
<dbReference type="AlphaFoldDB" id="A0A4Y7SUA4"/>
<feature type="region of interest" description="Disordered" evidence="1">
    <location>
        <begin position="112"/>
        <end position="147"/>
    </location>
</feature>
<feature type="compositionally biased region" description="Acidic residues" evidence="1">
    <location>
        <begin position="47"/>
        <end position="56"/>
    </location>
</feature>
<dbReference type="OrthoDB" id="3100975at2759"/>
<evidence type="ECO:0000256" key="1">
    <source>
        <dbReference type="SAM" id="MobiDB-lite"/>
    </source>
</evidence>
<keyword evidence="3" id="KW-1185">Reference proteome</keyword>
<feature type="compositionally biased region" description="Pro residues" evidence="1">
    <location>
        <begin position="131"/>
        <end position="143"/>
    </location>
</feature>
<feature type="region of interest" description="Disordered" evidence="1">
    <location>
        <begin position="26"/>
        <end position="67"/>
    </location>
</feature>
<comment type="caution">
    <text evidence="2">The sequence shown here is derived from an EMBL/GenBank/DDBJ whole genome shotgun (WGS) entry which is preliminary data.</text>
</comment>
<dbReference type="EMBL" id="QPFP01000057">
    <property type="protein sequence ID" value="TEB25372.1"/>
    <property type="molecule type" value="Genomic_DNA"/>
</dbReference>
<name>A0A4Y7SUA4_COPMI</name>
<dbReference type="Proteomes" id="UP000298030">
    <property type="component" value="Unassembled WGS sequence"/>
</dbReference>
<evidence type="ECO:0000313" key="3">
    <source>
        <dbReference type="Proteomes" id="UP000298030"/>
    </source>
</evidence>
<reference evidence="2 3" key="1">
    <citation type="journal article" date="2019" name="Nat. Ecol. Evol.">
        <title>Megaphylogeny resolves global patterns of mushroom evolution.</title>
        <authorList>
            <person name="Varga T."/>
            <person name="Krizsan K."/>
            <person name="Foldi C."/>
            <person name="Dima B."/>
            <person name="Sanchez-Garcia M."/>
            <person name="Sanchez-Ramirez S."/>
            <person name="Szollosi G.J."/>
            <person name="Szarkandi J.G."/>
            <person name="Papp V."/>
            <person name="Albert L."/>
            <person name="Andreopoulos W."/>
            <person name="Angelini C."/>
            <person name="Antonin V."/>
            <person name="Barry K.W."/>
            <person name="Bougher N.L."/>
            <person name="Buchanan P."/>
            <person name="Buyck B."/>
            <person name="Bense V."/>
            <person name="Catcheside P."/>
            <person name="Chovatia M."/>
            <person name="Cooper J."/>
            <person name="Damon W."/>
            <person name="Desjardin D."/>
            <person name="Finy P."/>
            <person name="Geml J."/>
            <person name="Haridas S."/>
            <person name="Hughes K."/>
            <person name="Justo A."/>
            <person name="Karasinski D."/>
            <person name="Kautmanova I."/>
            <person name="Kiss B."/>
            <person name="Kocsube S."/>
            <person name="Kotiranta H."/>
            <person name="LaButti K.M."/>
            <person name="Lechner B.E."/>
            <person name="Liimatainen K."/>
            <person name="Lipzen A."/>
            <person name="Lukacs Z."/>
            <person name="Mihaltcheva S."/>
            <person name="Morgado L.N."/>
            <person name="Niskanen T."/>
            <person name="Noordeloos M.E."/>
            <person name="Ohm R.A."/>
            <person name="Ortiz-Santana B."/>
            <person name="Ovrebo C."/>
            <person name="Racz N."/>
            <person name="Riley R."/>
            <person name="Savchenko A."/>
            <person name="Shiryaev A."/>
            <person name="Soop K."/>
            <person name="Spirin V."/>
            <person name="Szebenyi C."/>
            <person name="Tomsovsky M."/>
            <person name="Tulloss R.E."/>
            <person name="Uehling J."/>
            <person name="Grigoriev I.V."/>
            <person name="Vagvolgyi C."/>
            <person name="Papp T."/>
            <person name="Martin F.M."/>
            <person name="Miettinen O."/>
            <person name="Hibbett D.S."/>
            <person name="Nagy L.G."/>
        </authorList>
    </citation>
    <scope>NUCLEOTIDE SEQUENCE [LARGE SCALE GENOMIC DNA]</scope>
    <source>
        <strain evidence="2 3">FP101781</strain>
    </source>
</reference>
<gene>
    <name evidence="2" type="ORF">FA13DRAFT_1796474</name>
</gene>
<evidence type="ECO:0000313" key="2">
    <source>
        <dbReference type="EMBL" id="TEB25372.1"/>
    </source>
</evidence>